<dbReference type="Proteomes" id="UP001206788">
    <property type="component" value="Unassembled WGS sequence"/>
</dbReference>
<evidence type="ECO:0000313" key="1">
    <source>
        <dbReference type="EMBL" id="MCS5488881.1"/>
    </source>
</evidence>
<organism evidence="1 2">
    <name type="scientific">Algoriphagus limi</name>
    <dbReference type="NCBI Taxonomy" id="2975273"/>
    <lineage>
        <taxon>Bacteria</taxon>
        <taxon>Pseudomonadati</taxon>
        <taxon>Bacteroidota</taxon>
        <taxon>Cytophagia</taxon>
        <taxon>Cytophagales</taxon>
        <taxon>Cyclobacteriaceae</taxon>
        <taxon>Algoriphagus</taxon>
    </lineage>
</organism>
<reference evidence="1 2" key="1">
    <citation type="submission" date="2022-08" db="EMBL/GenBank/DDBJ databases">
        <title>Algoriphagus sp. CAU 1643 isolated from mud.</title>
        <authorList>
            <person name="Kim W."/>
        </authorList>
    </citation>
    <scope>NUCLEOTIDE SEQUENCE [LARGE SCALE GENOMIC DNA]</scope>
    <source>
        <strain evidence="1 2">CAU 1643</strain>
    </source>
</reference>
<dbReference type="EMBL" id="JANWGH010000001">
    <property type="protein sequence ID" value="MCS5488881.1"/>
    <property type="molecule type" value="Genomic_DNA"/>
</dbReference>
<evidence type="ECO:0000313" key="2">
    <source>
        <dbReference type="Proteomes" id="UP001206788"/>
    </source>
</evidence>
<sequence>MKFPQVYFTSQFLEEFNKQVLRSRHSDLHNLEDNAETNHESLKRIRNLLLASDCYTDITLDELNQFRHLDGELAQTFKEILLRKLIRNSTLADKPNLFPNEMGHNFDKVNCSYFLNQSSKHCNEFSDKYGKIVLGKSFLEKPFYLEKSFSVESTTKDIPQADRIQHPCSSLIILDPYLLQNKDSTGPKIKKLIEFLKVFIPKRLKGTFEIDIVTFNPEEKYIRALTQRICQEIKVTVSLHIYFPPGDIFKESDRYFITDYSITVIGHPLDRESYISNNFIPSNPTIHGIHKGMELWFNKINKVKKMIEVLEGKDYIGKFVQKYSCNCTIDIEPSSPKLGRRHRIFNF</sequence>
<protein>
    <submittedName>
        <fullName evidence="1">Uncharacterized protein</fullName>
    </submittedName>
</protein>
<proteinExistence type="predicted"/>
<keyword evidence="2" id="KW-1185">Reference proteome</keyword>
<name>A0ABT2G0T4_9BACT</name>
<dbReference type="RefSeq" id="WP_259412564.1">
    <property type="nucleotide sequence ID" value="NZ_JANWGH010000001.1"/>
</dbReference>
<accession>A0ABT2G0T4</accession>
<comment type="caution">
    <text evidence="1">The sequence shown here is derived from an EMBL/GenBank/DDBJ whole genome shotgun (WGS) entry which is preliminary data.</text>
</comment>
<gene>
    <name evidence="1" type="ORF">NY014_00485</name>
</gene>